<keyword evidence="1" id="KW-1133">Transmembrane helix</keyword>
<dbReference type="InterPro" id="IPR007462">
    <property type="entry name" value="COV1-like"/>
</dbReference>
<feature type="transmembrane region" description="Helical" evidence="1">
    <location>
        <begin position="12"/>
        <end position="35"/>
    </location>
</feature>
<evidence type="ECO:0008006" key="4">
    <source>
        <dbReference type="Google" id="ProtNLM"/>
    </source>
</evidence>
<feature type="transmembrane region" description="Helical" evidence="1">
    <location>
        <begin position="74"/>
        <end position="100"/>
    </location>
</feature>
<name>A0A1U9NM14_9BACT</name>
<gene>
    <name evidence="2" type="ORF">STSP2_02051</name>
</gene>
<organism evidence="2 3">
    <name type="scientific">Anaerohalosphaera lusitana</name>
    <dbReference type="NCBI Taxonomy" id="1936003"/>
    <lineage>
        <taxon>Bacteria</taxon>
        <taxon>Pseudomonadati</taxon>
        <taxon>Planctomycetota</taxon>
        <taxon>Phycisphaerae</taxon>
        <taxon>Sedimentisphaerales</taxon>
        <taxon>Anaerohalosphaeraceae</taxon>
        <taxon>Anaerohalosphaera</taxon>
    </lineage>
</organism>
<evidence type="ECO:0000256" key="1">
    <source>
        <dbReference type="SAM" id="Phobius"/>
    </source>
</evidence>
<dbReference type="PANTHER" id="PTHR31876:SF26">
    <property type="entry name" value="PROTEIN LIKE COV 2"/>
    <property type="match status" value="1"/>
</dbReference>
<dbReference type="STRING" id="1936003.STSP2_02051"/>
<dbReference type="KEGG" id="alus:STSP2_02051"/>
<dbReference type="EMBL" id="CP019791">
    <property type="protein sequence ID" value="AQT68875.1"/>
    <property type="molecule type" value="Genomic_DNA"/>
</dbReference>
<dbReference type="Proteomes" id="UP000189674">
    <property type="component" value="Chromosome"/>
</dbReference>
<evidence type="ECO:0000313" key="2">
    <source>
        <dbReference type="EMBL" id="AQT68875.1"/>
    </source>
</evidence>
<keyword evidence="1" id="KW-0812">Transmembrane</keyword>
<dbReference type="Pfam" id="PF04367">
    <property type="entry name" value="DUF502"/>
    <property type="match status" value="1"/>
</dbReference>
<dbReference type="AlphaFoldDB" id="A0A1U9NM14"/>
<sequence length="237" mass="27126">MRALKNFRTYFLRGLAALLPTIVTLWIFFQSYMFVENRVSVHVNRWLVQTILLFTDRYSKEFLTDFWVHGPGKITGFFVAIVGVVFIGAFLASVVGRSFWHVIERTLMRAPLIKKVYPFVKQITDFLLTQKTLSFTRVVALQYPRRGVWSVGMVTGTGLKTISKAKNKEFLTVFVPTSPTPFTGYVIMTPRDETIELDMTIEEALRFTISGGVITPSDRETFKQLSESDQKAIDSEK</sequence>
<dbReference type="OrthoDB" id="9780267at2"/>
<dbReference type="RefSeq" id="WP_146662231.1">
    <property type="nucleotide sequence ID" value="NZ_CP019791.1"/>
</dbReference>
<dbReference type="PANTHER" id="PTHR31876">
    <property type="entry name" value="COV-LIKE PROTEIN 1"/>
    <property type="match status" value="1"/>
</dbReference>
<keyword evidence="3" id="KW-1185">Reference proteome</keyword>
<reference evidence="3" key="1">
    <citation type="submission" date="2017-02" db="EMBL/GenBank/DDBJ databases">
        <title>Comparative genomics and description of representatives of a novel lineage of planctomycetes thriving in anoxic sediments.</title>
        <authorList>
            <person name="Spring S."/>
            <person name="Bunk B."/>
            <person name="Sproer C."/>
        </authorList>
    </citation>
    <scope>NUCLEOTIDE SEQUENCE [LARGE SCALE GENOMIC DNA]</scope>
    <source>
        <strain evidence="3">ST-NAGAB-D1</strain>
    </source>
</reference>
<protein>
    <recommendedName>
        <fullName evidence="4">DUF502 domain-containing protein</fullName>
    </recommendedName>
</protein>
<accession>A0A1U9NM14</accession>
<evidence type="ECO:0000313" key="3">
    <source>
        <dbReference type="Proteomes" id="UP000189674"/>
    </source>
</evidence>
<proteinExistence type="predicted"/>
<keyword evidence="1" id="KW-0472">Membrane</keyword>